<evidence type="ECO:0000313" key="2">
    <source>
        <dbReference type="EMBL" id="KAI0305341.1"/>
    </source>
</evidence>
<reference evidence="2" key="1">
    <citation type="journal article" date="2022" name="New Phytol.">
        <title>Evolutionary transition to the ectomycorrhizal habit in the genomes of a hyperdiverse lineage of mushroom-forming fungi.</title>
        <authorList>
            <person name="Looney B."/>
            <person name="Miyauchi S."/>
            <person name="Morin E."/>
            <person name="Drula E."/>
            <person name="Courty P.E."/>
            <person name="Kohler A."/>
            <person name="Kuo A."/>
            <person name="LaButti K."/>
            <person name="Pangilinan J."/>
            <person name="Lipzen A."/>
            <person name="Riley R."/>
            <person name="Andreopoulos W."/>
            <person name="He G."/>
            <person name="Johnson J."/>
            <person name="Nolan M."/>
            <person name="Tritt A."/>
            <person name="Barry K.W."/>
            <person name="Grigoriev I.V."/>
            <person name="Nagy L.G."/>
            <person name="Hibbett D."/>
            <person name="Henrissat B."/>
            <person name="Matheny P.B."/>
            <person name="Labbe J."/>
            <person name="Martin F.M."/>
        </authorList>
    </citation>
    <scope>NUCLEOTIDE SEQUENCE</scope>
    <source>
        <strain evidence="2">BPL690</strain>
    </source>
</reference>
<feature type="domain" description="DUF6533" evidence="1">
    <location>
        <begin position="27"/>
        <end position="72"/>
    </location>
</feature>
<gene>
    <name evidence="2" type="ORF">B0F90DRAFT_1703614</name>
</gene>
<protein>
    <recommendedName>
        <fullName evidence="1">DUF6533 domain-containing protein</fullName>
    </recommendedName>
</protein>
<proteinExistence type="predicted"/>
<organism evidence="2 3">
    <name type="scientific">Multifurca ochricompacta</name>
    <dbReference type="NCBI Taxonomy" id="376703"/>
    <lineage>
        <taxon>Eukaryota</taxon>
        <taxon>Fungi</taxon>
        <taxon>Dikarya</taxon>
        <taxon>Basidiomycota</taxon>
        <taxon>Agaricomycotina</taxon>
        <taxon>Agaricomycetes</taxon>
        <taxon>Russulales</taxon>
        <taxon>Russulaceae</taxon>
        <taxon>Multifurca</taxon>
    </lineage>
</organism>
<dbReference type="InterPro" id="IPR045340">
    <property type="entry name" value="DUF6533"/>
</dbReference>
<dbReference type="AlphaFoldDB" id="A0AAD4QQN9"/>
<evidence type="ECO:0000259" key="1">
    <source>
        <dbReference type="Pfam" id="PF20151"/>
    </source>
</evidence>
<accession>A0AAD4QQN9</accession>
<dbReference type="Pfam" id="PF20151">
    <property type="entry name" value="DUF6533"/>
    <property type="match status" value="1"/>
</dbReference>
<name>A0AAD4QQN9_9AGAM</name>
<dbReference type="Proteomes" id="UP001203297">
    <property type="component" value="Unassembled WGS sequence"/>
</dbReference>
<dbReference type="EMBL" id="WTXG01000006">
    <property type="protein sequence ID" value="KAI0305341.1"/>
    <property type="molecule type" value="Genomic_DNA"/>
</dbReference>
<keyword evidence="3" id="KW-1185">Reference proteome</keyword>
<comment type="caution">
    <text evidence="2">The sequence shown here is derived from an EMBL/GenBank/DDBJ whole genome shotgun (WGS) entry which is preliminary data.</text>
</comment>
<sequence length="124" mass="13590">MIKERSTFINSLPVDLSDLGAISTHSYMQVAAISLLYYDHILTLPAEVSHIWSQAISPNTFLFLLNRYTAFLGNIAVSVIFFSNLTNSVESCSAVAYARQALLVLSQVIVSGVFSHHLWAVSGP</sequence>
<evidence type="ECO:0000313" key="3">
    <source>
        <dbReference type="Proteomes" id="UP001203297"/>
    </source>
</evidence>